<gene>
    <name evidence="3" type="ORF">OVA965_LOCUS28256</name>
    <name evidence="4" type="ORF">TMI583_LOCUS29006</name>
</gene>
<protein>
    <recommendedName>
        <fullName evidence="2">DDE-1 domain-containing protein</fullName>
    </recommendedName>
</protein>
<dbReference type="EMBL" id="CAJNOK010019161">
    <property type="protein sequence ID" value="CAF1294553.1"/>
    <property type="molecule type" value="Genomic_DNA"/>
</dbReference>
<dbReference type="InterPro" id="IPR050863">
    <property type="entry name" value="CenT-Element_Derived"/>
</dbReference>
<evidence type="ECO:0000256" key="1">
    <source>
        <dbReference type="SAM" id="MobiDB-lite"/>
    </source>
</evidence>
<feature type="region of interest" description="Disordered" evidence="1">
    <location>
        <begin position="469"/>
        <end position="508"/>
    </location>
</feature>
<dbReference type="AlphaFoldDB" id="A0A8S2QI26"/>
<dbReference type="InterPro" id="IPR004875">
    <property type="entry name" value="DDE_SF_endonuclease_dom"/>
</dbReference>
<evidence type="ECO:0000313" key="5">
    <source>
        <dbReference type="Proteomes" id="UP000682733"/>
    </source>
</evidence>
<dbReference type="GO" id="GO:0005634">
    <property type="term" value="C:nucleus"/>
    <property type="evidence" value="ECO:0007669"/>
    <property type="project" value="TreeGrafter"/>
</dbReference>
<dbReference type="Proteomes" id="UP000682733">
    <property type="component" value="Unassembled WGS sequence"/>
</dbReference>
<organism evidence="4 5">
    <name type="scientific">Didymodactylos carnosus</name>
    <dbReference type="NCBI Taxonomy" id="1234261"/>
    <lineage>
        <taxon>Eukaryota</taxon>
        <taxon>Metazoa</taxon>
        <taxon>Spiralia</taxon>
        <taxon>Gnathifera</taxon>
        <taxon>Rotifera</taxon>
        <taxon>Eurotatoria</taxon>
        <taxon>Bdelloidea</taxon>
        <taxon>Philodinida</taxon>
        <taxon>Philodinidae</taxon>
        <taxon>Didymodactylos</taxon>
    </lineage>
</organism>
<dbReference type="Proteomes" id="UP000677228">
    <property type="component" value="Unassembled WGS sequence"/>
</dbReference>
<name>A0A8S2QI26_9BILA</name>
<evidence type="ECO:0000259" key="2">
    <source>
        <dbReference type="Pfam" id="PF03184"/>
    </source>
</evidence>
<evidence type="ECO:0000313" key="4">
    <source>
        <dbReference type="EMBL" id="CAF4099824.1"/>
    </source>
</evidence>
<reference evidence="4" key="1">
    <citation type="submission" date="2021-02" db="EMBL/GenBank/DDBJ databases">
        <authorList>
            <person name="Nowell W R."/>
        </authorList>
    </citation>
    <scope>NUCLEOTIDE SEQUENCE</scope>
</reference>
<feature type="domain" description="DDE-1" evidence="2">
    <location>
        <begin position="202"/>
        <end position="313"/>
    </location>
</feature>
<comment type="caution">
    <text evidence="4">The sequence shown here is derived from an EMBL/GenBank/DDBJ whole genome shotgun (WGS) entry which is preliminary data.</text>
</comment>
<accession>A0A8S2QI26</accession>
<dbReference type="EMBL" id="CAJOBA010040733">
    <property type="protein sequence ID" value="CAF4099824.1"/>
    <property type="molecule type" value="Genomic_DNA"/>
</dbReference>
<evidence type="ECO:0000313" key="3">
    <source>
        <dbReference type="EMBL" id="CAF1294553.1"/>
    </source>
</evidence>
<sequence>DDLKNAVAAVENGSLNSITASKEFNVPSSTIRKHVNYKLFDMNQRCNRYRHDHNFIYKKMNTDKLSSTDIEAKLKFSKPILSDKPVIGMPDDPVPQDVCMYFVNILGITSFMERYAREIKWQKEKKMETNRADSFTEEVRQKWFKNLKEIMIQLNIMNKPEQIWNVDESGFLDETKEDLIVVKKEERETFTKTAGSGKSFTTTLLYINAAGTILPPHIIFKGKNLYNSWCSHGPDGAQYGATDSGWIDTITFVWWFEHVFIKCTTAVDKPILLIMDNHSSHVSVCTIELAMANQITLLLLPPHCTHGLQPLDNTSNNDQQKSFFCMMKQLFQISFTKRQIVSTFAHAGVWPFDDTAMAHKIVKKSIPPYNSAIPSSTPLINNVSTFSTDNIQSAASLTHSSLANHLIPTTIANLLSRNTLSSLSFTNVASSVPLQYTNNLSPVTTSDIGNTTPLQCSTSSLNLLNQSLNPPSPSSSVQNSMLAARSSKRQLVSAPTTRTTGAKRGRRAPSRYSRFNDLDSLFDSDEADTRDTMVNTNALTNIATVTSITPIANNITNVSSTHTSMGLSIESKSAVRTIVKSHFSQHTTIPIPAVRSQKRLDRKFGYIATHASVLHECNINESEKAKKTVKRNLKKKINISGKENQQTVLQAISIPPPTQCTVNLLSHLQA</sequence>
<dbReference type="PANTHER" id="PTHR19303">
    <property type="entry name" value="TRANSPOSON"/>
    <property type="match status" value="1"/>
</dbReference>
<dbReference type="Gene3D" id="1.10.10.60">
    <property type="entry name" value="Homeodomain-like"/>
    <property type="match status" value="1"/>
</dbReference>
<proteinExistence type="predicted"/>
<dbReference type="Pfam" id="PF03184">
    <property type="entry name" value="DDE_1"/>
    <property type="match status" value="1"/>
</dbReference>
<dbReference type="PANTHER" id="PTHR19303:SF74">
    <property type="entry name" value="POGO TRANSPOSABLE ELEMENT WITH KRAB DOMAIN"/>
    <property type="match status" value="1"/>
</dbReference>
<dbReference type="GO" id="GO:0003677">
    <property type="term" value="F:DNA binding"/>
    <property type="evidence" value="ECO:0007669"/>
    <property type="project" value="TreeGrafter"/>
</dbReference>
<feature type="non-terminal residue" evidence="4">
    <location>
        <position position="1"/>
    </location>
</feature>
<feature type="compositionally biased region" description="Low complexity" evidence="1">
    <location>
        <begin position="469"/>
        <end position="480"/>
    </location>
</feature>